<dbReference type="EMBL" id="JAAAJA010000429">
    <property type="protein sequence ID" value="KAG0253947.1"/>
    <property type="molecule type" value="Genomic_DNA"/>
</dbReference>
<accession>A0A9P6U0J5</accession>
<proteinExistence type="inferred from homology"/>
<keyword evidence="7 11" id="KW-0663">Pyridoxal phosphate</keyword>
<evidence type="ECO:0000313" key="12">
    <source>
        <dbReference type="EMBL" id="KAG0253947.1"/>
    </source>
</evidence>
<evidence type="ECO:0000256" key="4">
    <source>
        <dbReference type="ARBA" id="ARBA00018543"/>
    </source>
</evidence>
<evidence type="ECO:0000256" key="1">
    <source>
        <dbReference type="ARBA" id="ARBA00001933"/>
    </source>
</evidence>
<keyword evidence="6" id="KW-0808">Transferase</keyword>
<comment type="caution">
    <text evidence="12">The sequence shown here is derived from an EMBL/GenBank/DDBJ whole genome shotgun (WGS) entry which is preliminary data.</text>
</comment>
<dbReference type="PIRSF" id="PIRSF000521">
    <property type="entry name" value="Transaminase_4ab_Lys_Orn"/>
    <property type="match status" value="1"/>
</dbReference>
<dbReference type="GO" id="GO:0034386">
    <property type="term" value="F:4-aminobutyrate:2-oxoglutarate transaminase activity"/>
    <property type="evidence" value="ECO:0007669"/>
    <property type="project" value="UniProtKB-EC"/>
</dbReference>
<dbReference type="InterPro" id="IPR005814">
    <property type="entry name" value="Aminotrans_3"/>
</dbReference>
<dbReference type="InterPro" id="IPR015421">
    <property type="entry name" value="PyrdxlP-dep_Trfase_major"/>
</dbReference>
<dbReference type="InterPro" id="IPR015422">
    <property type="entry name" value="PyrdxlP-dep_Trfase_small"/>
</dbReference>
<dbReference type="Pfam" id="PF00202">
    <property type="entry name" value="Aminotran_3"/>
    <property type="match status" value="1"/>
</dbReference>
<evidence type="ECO:0000256" key="11">
    <source>
        <dbReference type="RuleBase" id="RU003560"/>
    </source>
</evidence>
<evidence type="ECO:0000256" key="5">
    <source>
        <dbReference type="ARBA" id="ARBA00022576"/>
    </source>
</evidence>
<dbReference type="Gene3D" id="3.40.640.10">
    <property type="entry name" value="Type I PLP-dependent aspartate aminotransferase-like (Major domain)"/>
    <property type="match status" value="1"/>
</dbReference>
<dbReference type="GO" id="GO:0009450">
    <property type="term" value="P:gamma-aminobutyric acid catabolic process"/>
    <property type="evidence" value="ECO:0007669"/>
    <property type="project" value="TreeGrafter"/>
</dbReference>
<dbReference type="Gene3D" id="3.90.1150.10">
    <property type="entry name" value="Aspartate Aminotransferase, domain 1"/>
    <property type="match status" value="1"/>
</dbReference>
<evidence type="ECO:0000256" key="3">
    <source>
        <dbReference type="ARBA" id="ARBA00012912"/>
    </source>
</evidence>
<comment type="catalytic activity">
    <reaction evidence="10">
        <text>4-aminobutanoate + 2-oxoglutarate = succinate semialdehyde + L-glutamate</text>
        <dbReference type="Rhea" id="RHEA:23352"/>
        <dbReference type="ChEBI" id="CHEBI:16810"/>
        <dbReference type="ChEBI" id="CHEBI:29985"/>
        <dbReference type="ChEBI" id="CHEBI:57706"/>
        <dbReference type="ChEBI" id="CHEBI:59888"/>
        <dbReference type="EC" id="2.6.1.19"/>
    </reaction>
</comment>
<dbReference type="InterPro" id="IPR015424">
    <property type="entry name" value="PyrdxlP-dep_Trfase"/>
</dbReference>
<dbReference type="InterPro" id="IPR004631">
    <property type="entry name" value="4NH2But_aminotransferase_euk"/>
</dbReference>
<dbReference type="GO" id="GO:0030170">
    <property type="term" value="F:pyridoxal phosphate binding"/>
    <property type="evidence" value="ECO:0007669"/>
    <property type="project" value="InterPro"/>
</dbReference>
<dbReference type="FunFam" id="3.40.640.10:FF:000029">
    <property type="entry name" value="4-aminobutyrate aminotransferase, mitochondrial"/>
    <property type="match status" value="1"/>
</dbReference>
<dbReference type="SUPFAM" id="SSF53383">
    <property type="entry name" value="PLP-dependent transferases"/>
    <property type="match status" value="1"/>
</dbReference>
<reference evidence="12" key="1">
    <citation type="journal article" date="2020" name="Fungal Divers.">
        <title>Resolving the Mortierellaceae phylogeny through synthesis of multi-gene phylogenetics and phylogenomics.</title>
        <authorList>
            <person name="Vandepol N."/>
            <person name="Liber J."/>
            <person name="Desiro A."/>
            <person name="Na H."/>
            <person name="Kennedy M."/>
            <person name="Barry K."/>
            <person name="Grigoriev I.V."/>
            <person name="Miller A.N."/>
            <person name="O'Donnell K."/>
            <person name="Stajich J.E."/>
            <person name="Bonito G."/>
        </authorList>
    </citation>
    <scope>NUCLEOTIDE SEQUENCE</scope>
    <source>
        <strain evidence="12">KOD948</strain>
    </source>
</reference>
<name>A0A9P6U0J5_9FUNG</name>
<dbReference type="Proteomes" id="UP000726737">
    <property type="component" value="Unassembled WGS sequence"/>
</dbReference>
<gene>
    <name evidence="12" type="primary">UGA1</name>
    <name evidence="12" type="ORF">BG011_006054</name>
</gene>
<dbReference type="EC" id="2.6.1.19" evidence="3"/>
<dbReference type="PANTHER" id="PTHR43206:SF1">
    <property type="entry name" value="4-AMINOBUTYRATE AMINOTRANSFERASE, MITOCHONDRIAL"/>
    <property type="match status" value="1"/>
</dbReference>
<keyword evidence="5" id="KW-0032">Aminotransferase</keyword>
<evidence type="ECO:0000313" key="13">
    <source>
        <dbReference type="Proteomes" id="UP000726737"/>
    </source>
</evidence>
<dbReference type="GO" id="GO:0005739">
    <property type="term" value="C:mitochondrion"/>
    <property type="evidence" value="ECO:0007669"/>
    <property type="project" value="TreeGrafter"/>
</dbReference>
<protein>
    <recommendedName>
        <fullName evidence="4">4-aminobutyrate aminotransferase</fullName>
        <ecNumber evidence="3">2.6.1.19</ecNumber>
    </recommendedName>
    <alternativeName>
        <fullName evidence="9">GABA aminotransferase</fullName>
    </alternativeName>
    <alternativeName>
        <fullName evidence="8">Gamma-amino-N-butyrate transaminase</fullName>
    </alternativeName>
</protein>
<evidence type="ECO:0000256" key="2">
    <source>
        <dbReference type="ARBA" id="ARBA00008954"/>
    </source>
</evidence>
<dbReference type="CDD" id="cd00610">
    <property type="entry name" value="OAT_like"/>
    <property type="match status" value="1"/>
</dbReference>
<keyword evidence="13" id="KW-1185">Reference proteome</keyword>
<evidence type="ECO:0000256" key="6">
    <source>
        <dbReference type="ARBA" id="ARBA00022679"/>
    </source>
</evidence>
<dbReference type="OrthoDB" id="10260828at2759"/>
<evidence type="ECO:0000256" key="9">
    <source>
        <dbReference type="ARBA" id="ARBA00031787"/>
    </source>
</evidence>
<sequence length="526" mass="58288">MATSRIWLRTPLHRALSSSSSFSRAAAPAAHGRTSFRPFDRTTLARPYASVTSSDTYVGRIHKDQQDLVQGEPSGPRINTAIPGPKTKAGLQHLDTLQDTRAATMMTDLEQSIGNYVVDLDGNIIASLPLGYNSKALIEAASSPEMVRMLVNRPALGVQPHSTWAKTLEESFMSVAPKGLNQVFTAMCGSCSNETAYKAAFMYHQRRKRGFNNEIAAEDLSTCMKNVGPGSPDLAIMSFDGGFHGRLFGSLSTTHTKALHKLDIPAFSNWVSNPFPSLKYPLDRHQAENDKEEARCLELAEDTMKNARTPIAAMIVEPIQSEGGDNHASARFFQGLRDLTKKYDILMIVDEVQTGVGVTGQFWAHEAWNLTSPPDIVTFSKKFQAAGWFHRPEIRADAPYRNFNTWMGDPIRALQARTILQEIKNKDLIKNAAETGAYLKHELLSIEKKYPDTLSAIRGRGTFLAFDLPTPQERDLFVTRLRTLGVNTGGCGSQSIRLRPMLVFQKKHADIFLDAVEKVASQHKKP</sequence>
<comment type="cofactor">
    <cofactor evidence="1">
        <name>pyridoxal 5'-phosphate</name>
        <dbReference type="ChEBI" id="CHEBI:597326"/>
    </cofactor>
</comment>
<comment type="similarity">
    <text evidence="2 11">Belongs to the class-III pyridoxal-phosphate-dependent aminotransferase family.</text>
</comment>
<evidence type="ECO:0000256" key="7">
    <source>
        <dbReference type="ARBA" id="ARBA00022898"/>
    </source>
</evidence>
<evidence type="ECO:0000256" key="8">
    <source>
        <dbReference type="ARBA" id="ARBA00030204"/>
    </source>
</evidence>
<evidence type="ECO:0000256" key="10">
    <source>
        <dbReference type="ARBA" id="ARBA00048021"/>
    </source>
</evidence>
<organism evidence="12 13">
    <name type="scientific">Mortierella polycephala</name>
    <dbReference type="NCBI Taxonomy" id="41804"/>
    <lineage>
        <taxon>Eukaryota</taxon>
        <taxon>Fungi</taxon>
        <taxon>Fungi incertae sedis</taxon>
        <taxon>Mucoromycota</taxon>
        <taxon>Mortierellomycotina</taxon>
        <taxon>Mortierellomycetes</taxon>
        <taxon>Mortierellales</taxon>
        <taxon>Mortierellaceae</taxon>
        <taxon>Mortierella</taxon>
    </lineage>
</organism>
<dbReference type="AlphaFoldDB" id="A0A9P6U0J5"/>
<dbReference type="NCBIfam" id="TIGR00699">
    <property type="entry name" value="GABAtrns_euk"/>
    <property type="match status" value="1"/>
</dbReference>
<dbReference type="PANTHER" id="PTHR43206">
    <property type="entry name" value="AMINOTRANSFERASE"/>
    <property type="match status" value="1"/>
</dbReference>